<protein>
    <recommendedName>
        <fullName evidence="1">HNH nuclease domain-containing protein</fullName>
    </recommendedName>
</protein>
<comment type="caution">
    <text evidence="2">The sequence shown here is derived from an EMBL/GenBank/DDBJ whole genome shotgun (WGS) entry which is preliminary data.</text>
</comment>
<dbReference type="InterPro" id="IPR003615">
    <property type="entry name" value="HNH_nuc"/>
</dbReference>
<dbReference type="AlphaFoldDB" id="A0A397GEG6"/>
<dbReference type="Gene3D" id="3.90.75.20">
    <property type="match status" value="1"/>
</dbReference>
<organism evidence="2 3">
    <name type="scientific">Diversispora epigaea</name>
    <dbReference type="NCBI Taxonomy" id="1348612"/>
    <lineage>
        <taxon>Eukaryota</taxon>
        <taxon>Fungi</taxon>
        <taxon>Fungi incertae sedis</taxon>
        <taxon>Mucoromycota</taxon>
        <taxon>Glomeromycotina</taxon>
        <taxon>Glomeromycetes</taxon>
        <taxon>Diversisporales</taxon>
        <taxon>Diversisporaceae</taxon>
        <taxon>Diversispora</taxon>
    </lineage>
</organism>
<dbReference type="InterPro" id="IPR044925">
    <property type="entry name" value="His-Me_finger_sf"/>
</dbReference>
<dbReference type="Gene3D" id="1.10.10.10">
    <property type="entry name" value="Winged helix-like DNA-binding domain superfamily/Winged helix DNA-binding domain"/>
    <property type="match status" value="1"/>
</dbReference>
<dbReference type="InterPro" id="IPR036388">
    <property type="entry name" value="WH-like_DNA-bd_sf"/>
</dbReference>
<feature type="domain" description="HNH nuclease" evidence="1">
    <location>
        <begin position="14"/>
        <end position="58"/>
    </location>
</feature>
<proteinExistence type="predicted"/>
<sequence>MEVWLPITDSNYLVYAHRLVVQAFISNPKNKSSVNHLNGIRHDNRTDNLEWVTLKKNANRKVFTNPGCGRSRKVVQKTLNGNIIQIWDSARLAGNTLNINSENIATCCRGKQNTTGEYCWIYYDDYIQFDPNEEWRKIEFNSQKFKVSSLDRVKLLNDMIT</sequence>
<dbReference type="SUPFAM" id="SSF54060">
    <property type="entry name" value="His-Me finger endonucleases"/>
    <property type="match status" value="1"/>
</dbReference>
<evidence type="ECO:0000259" key="1">
    <source>
        <dbReference type="Pfam" id="PF13392"/>
    </source>
</evidence>
<keyword evidence="3" id="KW-1185">Reference proteome</keyword>
<dbReference type="Pfam" id="PF13392">
    <property type="entry name" value="HNH_3"/>
    <property type="match status" value="1"/>
</dbReference>
<gene>
    <name evidence="2" type="ORF">Glove_620g4</name>
</gene>
<evidence type="ECO:0000313" key="2">
    <source>
        <dbReference type="EMBL" id="RHZ46480.1"/>
    </source>
</evidence>
<accession>A0A397GEG6</accession>
<dbReference type="STRING" id="1348612.A0A397GEG6"/>
<dbReference type="OrthoDB" id="2438771at2759"/>
<reference evidence="2 3" key="1">
    <citation type="submission" date="2018-08" db="EMBL/GenBank/DDBJ databases">
        <title>Genome and evolution of the arbuscular mycorrhizal fungus Diversispora epigaea (formerly Glomus versiforme) and its bacterial endosymbionts.</title>
        <authorList>
            <person name="Sun X."/>
            <person name="Fei Z."/>
            <person name="Harrison M."/>
        </authorList>
    </citation>
    <scope>NUCLEOTIDE SEQUENCE [LARGE SCALE GENOMIC DNA]</scope>
    <source>
        <strain evidence="2 3">IT104</strain>
    </source>
</reference>
<dbReference type="Proteomes" id="UP000266861">
    <property type="component" value="Unassembled WGS sequence"/>
</dbReference>
<evidence type="ECO:0000313" key="3">
    <source>
        <dbReference type="Proteomes" id="UP000266861"/>
    </source>
</evidence>
<name>A0A397GEG6_9GLOM</name>
<dbReference type="EMBL" id="PQFF01000514">
    <property type="protein sequence ID" value="RHZ46480.1"/>
    <property type="molecule type" value="Genomic_DNA"/>
</dbReference>